<dbReference type="GO" id="GO:0005634">
    <property type="term" value="C:nucleus"/>
    <property type="evidence" value="ECO:0007669"/>
    <property type="project" value="UniProtKB-SubCell"/>
</dbReference>
<dbReference type="InterPro" id="IPR007219">
    <property type="entry name" value="XnlR_reg_dom"/>
</dbReference>
<evidence type="ECO:0000256" key="3">
    <source>
        <dbReference type="ARBA" id="ARBA00023015"/>
    </source>
</evidence>
<keyword evidence="6" id="KW-1133">Transmembrane helix</keyword>
<evidence type="ECO:0000256" key="4">
    <source>
        <dbReference type="ARBA" id="ARBA00023163"/>
    </source>
</evidence>
<dbReference type="InterPro" id="IPR050815">
    <property type="entry name" value="TF_fung"/>
</dbReference>
<evidence type="ECO:0000313" key="8">
    <source>
        <dbReference type="EMBL" id="KAF6071844.1"/>
    </source>
</evidence>
<keyword evidence="4" id="KW-0804">Transcription</keyword>
<keyword evidence="5" id="KW-0539">Nucleus</keyword>
<feature type="domain" description="Zn(2)-C6 fungal-type" evidence="7">
    <location>
        <begin position="13"/>
        <end position="45"/>
    </location>
</feature>
<dbReference type="GO" id="GO:0003677">
    <property type="term" value="F:DNA binding"/>
    <property type="evidence" value="ECO:0007669"/>
    <property type="project" value="InterPro"/>
</dbReference>
<dbReference type="InterPro" id="IPR001138">
    <property type="entry name" value="Zn2Cys6_DnaBD"/>
</dbReference>
<comment type="caution">
    <text evidence="8">The sequence shown here is derived from an EMBL/GenBank/DDBJ whole genome shotgun (WGS) entry which is preliminary data.</text>
</comment>
<dbReference type="PROSITE" id="PS50048">
    <property type="entry name" value="ZN2_CY6_FUNGAL_2"/>
    <property type="match status" value="1"/>
</dbReference>
<dbReference type="EMBL" id="JABWAD010000010">
    <property type="protein sequence ID" value="KAF6071844.1"/>
    <property type="molecule type" value="Genomic_DNA"/>
</dbReference>
<dbReference type="SMART" id="SM00066">
    <property type="entry name" value="GAL4"/>
    <property type="match status" value="1"/>
</dbReference>
<dbReference type="SMART" id="SM00906">
    <property type="entry name" value="Fungal_trans"/>
    <property type="match status" value="1"/>
</dbReference>
<keyword evidence="3" id="KW-0805">Transcription regulation</keyword>
<dbReference type="AlphaFoldDB" id="A0A8H6C583"/>
<keyword evidence="6" id="KW-0812">Transmembrane</keyword>
<dbReference type="GO" id="GO:0008270">
    <property type="term" value="F:zinc ion binding"/>
    <property type="evidence" value="ECO:0007669"/>
    <property type="project" value="InterPro"/>
</dbReference>
<dbReference type="InterPro" id="IPR036864">
    <property type="entry name" value="Zn2-C6_fun-type_DNA-bd_sf"/>
</dbReference>
<dbReference type="SUPFAM" id="SSF57701">
    <property type="entry name" value="Zn2/Cys6 DNA-binding domain"/>
    <property type="match status" value="1"/>
</dbReference>
<keyword evidence="2" id="KW-0479">Metal-binding</keyword>
<dbReference type="PANTHER" id="PTHR47338">
    <property type="entry name" value="ZN(II)2CYS6 TRANSCRIPTION FACTOR (EUROFUNG)-RELATED"/>
    <property type="match status" value="1"/>
</dbReference>
<dbReference type="Pfam" id="PF00172">
    <property type="entry name" value="Zn_clus"/>
    <property type="match status" value="1"/>
</dbReference>
<dbReference type="CDD" id="cd12148">
    <property type="entry name" value="fungal_TF_MHR"/>
    <property type="match status" value="1"/>
</dbReference>
<dbReference type="GO" id="GO:0000981">
    <property type="term" value="F:DNA-binding transcription factor activity, RNA polymerase II-specific"/>
    <property type="evidence" value="ECO:0007669"/>
    <property type="project" value="InterPro"/>
</dbReference>
<evidence type="ECO:0000256" key="5">
    <source>
        <dbReference type="ARBA" id="ARBA00023242"/>
    </source>
</evidence>
<dbReference type="Gene3D" id="4.10.240.10">
    <property type="entry name" value="Zn(2)-C6 fungal-type DNA-binding domain"/>
    <property type="match status" value="1"/>
</dbReference>
<evidence type="ECO:0000256" key="2">
    <source>
        <dbReference type="ARBA" id="ARBA00022723"/>
    </source>
</evidence>
<sequence length="520" mass="59160">MSNSTTTPRASVACNLCRSSKIKCINNSDSTRCHRCASLDLECTYTLKTSQLKKRKLTKEFASKSPPKSTVFLPDKKLIIETAEIFFENQYKGIFPLFHKPSFFQFLRSKEFDPSTYIQDYRPKRNVPDPVVLLAILALCARLHPEMPKIFGEFDESEAESFFPSFNSVAAPGFASNASKYLDGIHEWGEGNASRSYMYVGIAARMALILGLDDEPKPEAGLSDTENFIRMEMKRRAMWSVYMMDRCNSSGRSSHTCISLDEIKVRLPCNEKEFIFGVGKEQPLRSGELVDLSLCGYQMCCSRHGEKYLGGWASPKLDDFEEKLPAELKYNEFNLQAHIAVAQLSISHTLVGCYCYAGMVEKQATILFDSLDKLDQIPKLLKPLNLMVIAPFTGFHVFSTAATCLYIAAYPKKVMKTHFNGDVIKKYQKMAHDNLETLFSWSDSWGLGKSWINTLKEMKEVFARSTDYDQLRFKMRDYGNIEKKPDISNLLVLDEAPILDFMNNLDLPNIFPDWNDAMNI</sequence>
<protein>
    <submittedName>
        <fullName evidence="8">Fungal specific transcription factor domain family protein</fullName>
    </submittedName>
</protein>
<dbReference type="Proteomes" id="UP000536275">
    <property type="component" value="Unassembled WGS sequence"/>
</dbReference>
<dbReference type="GO" id="GO:0006351">
    <property type="term" value="P:DNA-templated transcription"/>
    <property type="evidence" value="ECO:0007669"/>
    <property type="project" value="InterPro"/>
</dbReference>
<dbReference type="CDD" id="cd00067">
    <property type="entry name" value="GAL4"/>
    <property type="match status" value="1"/>
</dbReference>
<organism evidence="8 9">
    <name type="scientific">Candida albicans</name>
    <name type="common">Yeast</name>
    <dbReference type="NCBI Taxonomy" id="5476"/>
    <lineage>
        <taxon>Eukaryota</taxon>
        <taxon>Fungi</taxon>
        <taxon>Dikarya</taxon>
        <taxon>Ascomycota</taxon>
        <taxon>Saccharomycotina</taxon>
        <taxon>Pichiomycetes</taxon>
        <taxon>Debaryomycetaceae</taxon>
        <taxon>Candida/Lodderomyces clade</taxon>
        <taxon>Candida</taxon>
    </lineage>
</organism>
<name>A0A8H6C583_CANAX</name>
<feature type="transmembrane region" description="Helical" evidence="6">
    <location>
        <begin position="386"/>
        <end position="409"/>
    </location>
</feature>
<gene>
    <name evidence="8" type="ORF">FOB64_000803</name>
</gene>
<reference evidence="8 9" key="1">
    <citation type="submission" date="2020-03" db="EMBL/GenBank/DDBJ databases">
        <title>FDA dAtabase for Regulatory Grade micrObial Sequences (FDA-ARGOS): Supporting development and validation of Infectious Disease Dx tests.</title>
        <authorList>
            <person name="Campos J."/>
            <person name="Goldberg B."/>
            <person name="Tallon L."/>
            <person name="Sadzewicz L."/>
            <person name="Vavikolanu K."/>
            <person name="Mehta A."/>
            <person name="Aluvathingal J."/>
            <person name="Nadendla S."/>
            <person name="Nandy P."/>
            <person name="Geyer C."/>
            <person name="Yan Y."/>
            <person name="Sichtig H."/>
        </authorList>
    </citation>
    <scope>NUCLEOTIDE SEQUENCE [LARGE SCALE GENOMIC DNA]</scope>
    <source>
        <strain evidence="8 9">FDAARGOS_656</strain>
    </source>
</reference>
<proteinExistence type="predicted"/>
<accession>A0A8H6C583</accession>
<evidence type="ECO:0000259" key="7">
    <source>
        <dbReference type="PROSITE" id="PS50048"/>
    </source>
</evidence>
<dbReference type="PROSITE" id="PS00463">
    <property type="entry name" value="ZN2_CY6_FUNGAL_1"/>
    <property type="match status" value="1"/>
</dbReference>
<dbReference type="PANTHER" id="PTHR47338:SF5">
    <property type="entry name" value="ZN(II)2CYS6 TRANSCRIPTION FACTOR (EUROFUNG)"/>
    <property type="match status" value="1"/>
</dbReference>
<evidence type="ECO:0000313" key="9">
    <source>
        <dbReference type="Proteomes" id="UP000536275"/>
    </source>
</evidence>
<evidence type="ECO:0000256" key="1">
    <source>
        <dbReference type="ARBA" id="ARBA00004123"/>
    </source>
</evidence>
<comment type="subcellular location">
    <subcellularLocation>
        <location evidence="1">Nucleus</location>
    </subcellularLocation>
</comment>
<keyword evidence="6" id="KW-0472">Membrane</keyword>
<dbReference type="Pfam" id="PF04082">
    <property type="entry name" value="Fungal_trans"/>
    <property type="match status" value="1"/>
</dbReference>
<evidence type="ECO:0000256" key="6">
    <source>
        <dbReference type="SAM" id="Phobius"/>
    </source>
</evidence>